<evidence type="ECO:0000313" key="2">
    <source>
        <dbReference type="WBParaSite" id="ES5_v2.g13675.t1"/>
    </source>
</evidence>
<organism evidence="1 2">
    <name type="scientific">Panagrolaimus sp. ES5</name>
    <dbReference type="NCBI Taxonomy" id="591445"/>
    <lineage>
        <taxon>Eukaryota</taxon>
        <taxon>Metazoa</taxon>
        <taxon>Ecdysozoa</taxon>
        <taxon>Nematoda</taxon>
        <taxon>Chromadorea</taxon>
        <taxon>Rhabditida</taxon>
        <taxon>Tylenchina</taxon>
        <taxon>Panagrolaimomorpha</taxon>
        <taxon>Panagrolaimoidea</taxon>
        <taxon>Panagrolaimidae</taxon>
        <taxon>Panagrolaimus</taxon>
    </lineage>
</organism>
<dbReference type="WBParaSite" id="ES5_v2.g13675.t1">
    <property type="protein sequence ID" value="ES5_v2.g13675.t1"/>
    <property type="gene ID" value="ES5_v2.g13675"/>
</dbReference>
<sequence>MNDDEDSRSNDGPGPSRPKQKKRRLDDKDPAADDESLNIKRTAAKRRWGILSDHLTKKVRSSDGDIVTSTFNTYGLHDLEQIGQDSIGTWFKLRWKEKDEWPIIELRLIDKFRFDVMDLSGFNNTGNIRIWPAEECLAYYLLENRQLYEGKSVLEIGGGMSGLAGICCGYYASEVIITDGNESSIENLETIINHNKLEEKCHAVFHRWNEPFPESLATKQFDLVIAADCYFDPDFHESFIDTLVSSLSPTGTALLFSPERNCYFDPDFHESFIDTLVSSLSPTGTALLFSPERSGTLRSFIEKLFQRNIFNIEQTANICDGITSKISAITTSSSIEDFDSDKDHVFDQKLIHHTYLNAQSLKENSKYRNIEFDADALVRISGVVKAVLTEKWLHELNAFSDIKNRGVEDIDISLLFRNNPRFLKNVLQYAKEYEGESDDEEERNKKCKDEKVEDHEHEKESVPKRVKSEEPASKKAKIETVTIDDDDF</sequence>
<evidence type="ECO:0000313" key="1">
    <source>
        <dbReference type="Proteomes" id="UP000887579"/>
    </source>
</evidence>
<name>A0AC34F972_9BILA</name>
<dbReference type="Proteomes" id="UP000887579">
    <property type="component" value="Unplaced"/>
</dbReference>
<proteinExistence type="predicted"/>
<protein>
    <submittedName>
        <fullName evidence="2">Calmodulin-lysine N-methyltransferase</fullName>
    </submittedName>
</protein>
<reference evidence="2" key="1">
    <citation type="submission" date="2022-11" db="UniProtKB">
        <authorList>
            <consortium name="WormBaseParasite"/>
        </authorList>
    </citation>
    <scope>IDENTIFICATION</scope>
</reference>
<accession>A0AC34F972</accession>